<sequence length="159" mass="18483">MTNPPEAQPADIHFDDKDPRVAWHRVWFNLQRIQRSMGPRIARELKQAGIADPIWYEILLEVERAGETGILMSMLEKKLFLPQYALSRHISRIAEAGLVRRQSEPGQGRSQRLFLTDTGRGLHRRIWDIYGTAIRAELSHRLTTDEAYALNRVLIRLYP</sequence>
<dbReference type="PRINTS" id="PR00598">
    <property type="entry name" value="HTHMARR"/>
</dbReference>
<protein>
    <submittedName>
        <fullName evidence="2">MarR family transcriptional regulator</fullName>
    </submittedName>
</protein>
<dbReference type="InterPro" id="IPR036388">
    <property type="entry name" value="WH-like_DNA-bd_sf"/>
</dbReference>
<dbReference type="Proteomes" id="UP000318483">
    <property type="component" value="Chromosome"/>
</dbReference>
<dbReference type="SMART" id="SM00347">
    <property type="entry name" value="HTH_MARR"/>
    <property type="match status" value="1"/>
</dbReference>
<dbReference type="Gene3D" id="1.10.10.10">
    <property type="entry name" value="Winged helix-like DNA-binding domain superfamily/Winged helix DNA-binding domain"/>
    <property type="match status" value="1"/>
</dbReference>
<dbReference type="Pfam" id="PF12802">
    <property type="entry name" value="MarR_2"/>
    <property type="match status" value="1"/>
</dbReference>
<gene>
    <name evidence="2" type="ORF">FPZ52_00380</name>
</gene>
<dbReference type="EMBL" id="CP042261">
    <property type="protein sequence ID" value="QDY68228.1"/>
    <property type="molecule type" value="Genomic_DNA"/>
</dbReference>
<feature type="domain" description="HTH marR-type" evidence="1">
    <location>
        <begin position="23"/>
        <end position="159"/>
    </location>
</feature>
<dbReference type="AlphaFoldDB" id="A0A5B8IUU2"/>
<dbReference type="GO" id="GO:0006950">
    <property type="term" value="P:response to stress"/>
    <property type="evidence" value="ECO:0007669"/>
    <property type="project" value="TreeGrafter"/>
</dbReference>
<accession>A0A5B8IUU2</accession>
<dbReference type="GO" id="GO:0003700">
    <property type="term" value="F:DNA-binding transcription factor activity"/>
    <property type="evidence" value="ECO:0007669"/>
    <property type="project" value="InterPro"/>
</dbReference>
<dbReference type="InterPro" id="IPR000835">
    <property type="entry name" value="HTH_MarR-typ"/>
</dbReference>
<keyword evidence="3" id="KW-1185">Reference proteome</keyword>
<reference evidence="2 3" key="1">
    <citation type="submission" date="2019-07" db="EMBL/GenBank/DDBJ databases">
        <title>Litoreibacter alkalisoli sp. nov., isolated from saline-alkaline soil.</title>
        <authorList>
            <person name="Wang S."/>
            <person name="Xu L."/>
            <person name="Xing Y.-T."/>
            <person name="Sun J.-Q."/>
        </authorList>
    </citation>
    <scope>NUCLEOTIDE SEQUENCE [LARGE SCALE GENOMIC DNA]</scope>
    <source>
        <strain evidence="2 3">LN3S51</strain>
    </source>
</reference>
<dbReference type="PANTHER" id="PTHR33164:SF104">
    <property type="entry name" value="TRANSCRIPTIONAL REGULATORY PROTEIN"/>
    <property type="match status" value="1"/>
</dbReference>
<dbReference type="SUPFAM" id="SSF46785">
    <property type="entry name" value="Winged helix' DNA-binding domain"/>
    <property type="match status" value="1"/>
</dbReference>
<organism evidence="2 3">
    <name type="scientific">Qingshengfaniella alkalisoli</name>
    <dbReference type="NCBI Taxonomy" id="2599296"/>
    <lineage>
        <taxon>Bacteria</taxon>
        <taxon>Pseudomonadati</taxon>
        <taxon>Pseudomonadota</taxon>
        <taxon>Alphaproteobacteria</taxon>
        <taxon>Rhodobacterales</taxon>
        <taxon>Paracoccaceae</taxon>
        <taxon>Qingshengfaniella</taxon>
    </lineage>
</organism>
<dbReference type="OrthoDB" id="72352at2"/>
<dbReference type="InterPro" id="IPR036390">
    <property type="entry name" value="WH_DNA-bd_sf"/>
</dbReference>
<name>A0A5B8IUU2_9RHOB</name>
<dbReference type="InterPro" id="IPR039422">
    <property type="entry name" value="MarR/SlyA-like"/>
</dbReference>
<evidence type="ECO:0000313" key="2">
    <source>
        <dbReference type="EMBL" id="QDY68228.1"/>
    </source>
</evidence>
<proteinExistence type="predicted"/>
<dbReference type="PANTHER" id="PTHR33164">
    <property type="entry name" value="TRANSCRIPTIONAL REGULATOR, MARR FAMILY"/>
    <property type="match status" value="1"/>
</dbReference>
<dbReference type="PROSITE" id="PS50995">
    <property type="entry name" value="HTH_MARR_2"/>
    <property type="match status" value="1"/>
</dbReference>
<evidence type="ECO:0000259" key="1">
    <source>
        <dbReference type="PROSITE" id="PS50995"/>
    </source>
</evidence>
<dbReference type="KEGG" id="lit:FPZ52_00380"/>
<dbReference type="RefSeq" id="WP_146362649.1">
    <property type="nucleotide sequence ID" value="NZ_CP042261.1"/>
</dbReference>
<evidence type="ECO:0000313" key="3">
    <source>
        <dbReference type="Proteomes" id="UP000318483"/>
    </source>
</evidence>